<dbReference type="Pfam" id="PF19698">
    <property type="entry name" value="DUF6197"/>
    <property type="match status" value="1"/>
</dbReference>
<dbReference type="RefSeq" id="WP_407339334.1">
    <property type="nucleotide sequence ID" value="NZ_CP136862.1"/>
</dbReference>
<evidence type="ECO:0000313" key="3">
    <source>
        <dbReference type="Proteomes" id="UP001626536"/>
    </source>
</evidence>
<protein>
    <submittedName>
        <fullName evidence="2">Uncharacterized protein</fullName>
    </submittedName>
</protein>
<evidence type="ECO:0000256" key="1">
    <source>
        <dbReference type="SAM" id="MobiDB-lite"/>
    </source>
</evidence>
<dbReference type="Proteomes" id="UP001626536">
    <property type="component" value="Chromosome"/>
</dbReference>
<proteinExistence type="predicted"/>
<evidence type="ECO:0000313" key="2">
    <source>
        <dbReference type="EMBL" id="WOJ89888.1"/>
    </source>
</evidence>
<dbReference type="EMBL" id="CP136862">
    <property type="protein sequence ID" value="WOJ89888.1"/>
    <property type="molecule type" value="Genomic_DNA"/>
</dbReference>
<keyword evidence="3" id="KW-1185">Reference proteome</keyword>
<organism evidence="2 3">
    <name type="scientific">Methylocapsa polymorpha</name>
    <dbReference type="NCBI Taxonomy" id="3080828"/>
    <lineage>
        <taxon>Bacteria</taxon>
        <taxon>Pseudomonadati</taxon>
        <taxon>Pseudomonadota</taxon>
        <taxon>Alphaproteobacteria</taxon>
        <taxon>Hyphomicrobiales</taxon>
        <taxon>Beijerinckiaceae</taxon>
        <taxon>Methylocapsa</taxon>
    </lineage>
</organism>
<feature type="compositionally biased region" description="Basic residues" evidence="1">
    <location>
        <begin position="136"/>
        <end position="145"/>
    </location>
</feature>
<accession>A0ABZ0HTK7</accession>
<dbReference type="InterPro" id="IPR045677">
    <property type="entry name" value="DUF6197"/>
</dbReference>
<feature type="region of interest" description="Disordered" evidence="1">
    <location>
        <begin position="121"/>
        <end position="145"/>
    </location>
</feature>
<reference evidence="2 3" key="1">
    <citation type="submission" date="2023-10" db="EMBL/GenBank/DDBJ databases">
        <title>Novel methanotroph of the genus Methylocapsa from a subarctic wetland.</title>
        <authorList>
            <person name="Belova S.E."/>
            <person name="Oshkin I.Y."/>
            <person name="Miroshnikov K."/>
            <person name="Dedysh S.N."/>
        </authorList>
    </citation>
    <scope>NUCLEOTIDE SEQUENCE [LARGE SCALE GENOMIC DNA]</scope>
    <source>
        <strain evidence="2 3">RX1</strain>
    </source>
</reference>
<name>A0ABZ0HTK7_9HYPH</name>
<gene>
    <name evidence="2" type="ORF">RZS28_00805</name>
</gene>
<sequence length="145" mass="16763">MTMIDERRIIEILSASSQLLQQKDWDKYAMARDKNGVACDLNNRNASFYCLSGALVTTWRMLDPANEDFYFKYFERMFSEVLIEKYNYDRTLTQWNDNVARSREDIVQLIHSVIGSIRAPVPPESGSCEQDSNFPTRRHLSGAAP</sequence>